<dbReference type="PANTHER" id="PTHR47381">
    <property type="entry name" value="ALPHA/BETA-HYDROLASES SUPERFAMILY PROTEIN"/>
    <property type="match status" value="1"/>
</dbReference>
<dbReference type="GO" id="GO:0016787">
    <property type="term" value="F:hydrolase activity"/>
    <property type="evidence" value="ECO:0007669"/>
    <property type="project" value="UniProtKB-KW"/>
</dbReference>
<keyword evidence="3" id="KW-0378">Hydrolase</keyword>
<dbReference type="InterPro" id="IPR006311">
    <property type="entry name" value="TAT_signal"/>
</dbReference>
<dbReference type="AlphaFoldDB" id="A0A1U7CX07"/>
<dbReference type="OrthoDB" id="244125at2"/>
<feature type="chain" id="PRO_5012730532" evidence="1">
    <location>
        <begin position="33"/>
        <end position="719"/>
    </location>
</feature>
<name>A0A1U7CX07_9BACT</name>
<dbReference type="PANTHER" id="PTHR47381:SF3">
    <property type="entry name" value="ALPHA_BETA-HYDROLASES SUPERFAMILY PROTEIN"/>
    <property type="match status" value="1"/>
</dbReference>
<dbReference type="EMBL" id="CP019082">
    <property type="protein sequence ID" value="APW63477.1"/>
    <property type="molecule type" value="Genomic_DNA"/>
</dbReference>
<sequence length="719" mass="79316">MLSPFNRRSFVQVGMRLATTALAVGMSSASRAGDDAEPPLAAYFRTETARLAAHPLLDVKTAEEWKARRPELQRRLLEMLCLDPAPERTDLHAEVRGVVERPDLVVEKIVFQSSPGLYVTGDLYRPKTVTKPLPAVLYVCGHAKVEKNGVIYGNKAHYQHHGAWFAANGYVCLVVDTLQLGEAPGLHHGTYREGMWWWYSKGYTPAGVEVWNGIRAIDYLVSRPEVDPSRLGVTGRSGGGAMSWYLGAVDDRLKVVVPVAGITDLHDHVVAGNPKVDHPHGVVEGHCDCMYFNNTYRWDHAMVAALVAPKALLVVNTDVDPIFPISGVRRIFKNLETVYDWYGDRNRLDLLVGKGGHEDTVEIRHPSFAWFERWLKNGKGLALADVKEPDRAIPVEALKVLDPGRPLPSNVNDTVHESFAPPPPQVAPPKSMSDWEALKAKWRAMLEERVFAGWPSEQDGGRVIVHRPYVARSQDGSTEIAKGGLGVTAYDFWSDDHPELKLRIWMFATPGRNAKVVDRELVVLNADGWNRYAGLIAAFESETGDPTAHPEFEAIKRKVEGGALISLLAPRGVGPTAWPKEKDVQIRRRFALLGQTLDGMRVLDVRRASKCVQPSGEGPPLTLVGDGDAAPLALWAAVFEPEVGKVVLSNPPATVRDGPAFLNLDRVLTMPQAVALLYPRSVVIENSAPEPWAWPRALARYLGAASPWPVIEPRSRASR</sequence>
<reference evidence="4" key="1">
    <citation type="submission" date="2016-12" db="EMBL/GenBank/DDBJ databases">
        <title>Comparative genomics of four Isosphaeraceae planctomycetes: a common pool of plasmids and glycoside hydrolase genes.</title>
        <authorList>
            <person name="Ivanova A."/>
        </authorList>
    </citation>
    <scope>NUCLEOTIDE SEQUENCE [LARGE SCALE GENOMIC DNA]</scope>
    <source>
        <strain evidence="4">PX4</strain>
    </source>
</reference>
<dbReference type="InterPro" id="IPR000383">
    <property type="entry name" value="Xaa-Pro-like_dom"/>
</dbReference>
<dbReference type="KEGG" id="pbor:BSF38_05048"/>
<gene>
    <name evidence="3" type="ORF">BSF38_05048</name>
</gene>
<proteinExistence type="predicted"/>
<evidence type="ECO:0000256" key="1">
    <source>
        <dbReference type="SAM" id="SignalP"/>
    </source>
</evidence>
<organism evidence="3 4">
    <name type="scientific">Paludisphaera borealis</name>
    <dbReference type="NCBI Taxonomy" id="1387353"/>
    <lineage>
        <taxon>Bacteria</taxon>
        <taxon>Pseudomonadati</taxon>
        <taxon>Planctomycetota</taxon>
        <taxon>Planctomycetia</taxon>
        <taxon>Isosphaerales</taxon>
        <taxon>Isosphaeraceae</taxon>
        <taxon>Paludisphaera</taxon>
    </lineage>
</organism>
<evidence type="ECO:0000313" key="4">
    <source>
        <dbReference type="Proteomes" id="UP000186309"/>
    </source>
</evidence>
<evidence type="ECO:0000313" key="3">
    <source>
        <dbReference type="EMBL" id="APW63477.1"/>
    </source>
</evidence>
<keyword evidence="1" id="KW-0732">Signal</keyword>
<dbReference type="STRING" id="1387353.BSF38_05048"/>
<dbReference type="SUPFAM" id="SSF53474">
    <property type="entry name" value="alpha/beta-Hydrolases"/>
    <property type="match status" value="1"/>
</dbReference>
<evidence type="ECO:0000259" key="2">
    <source>
        <dbReference type="Pfam" id="PF02129"/>
    </source>
</evidence>
<accession>A0A1U7CX07</accession>
<feature type="domain" description="Xaa-Pro dipeptidyl-peptidase-like" evidence="2">
    <location>
        <begin position="121"/>
        <end position="276"/>
    </location>
</feature>
<dbReference type="Proteomes" id="UP000186309">
    <property type="component" value="Chromosome"/>
</dbReference>
<dbReference type="RefSeq" id="WP_083713438.1">
    <property type="nucleotide sequence ID" value="NZ_CP019082.1"/>
</dbReference>
<dbReference type="Pfam" id="PF02129">
    <property type="entry name" value="Peptidase_S15"/>
    <property type="match status" value="1"/>
</dbReference>
<dbReference type="InterPro" id="IPR029058">
    <property type="entry name" value="AB_hydrolase_fold"/>
</dbReference>
<keyword evidence="4" id="KW-1185">Reference proteome</keyword>
<dbReference type="PROSITE" id="PS51318">
    <property type="entry name" value="TAT"/>
    <property type="match status" value="1"/>
</dbReference>
<protein>
    <submittedName>
        <fullName evidence="3">Putative alpha/beta-hydrolase-type carbohydrate esterase (Acetyl xylan esterase)</fullName>
    </submittedName>
</protein>
<feature type="signal peptide" evidence="1">
    <location>
        <begin position="1"/>
        <end position="32"/>
    </location>
</feature>
<dbReference type="Gene3D" id="3.40.50.1820">
    <property type="entry name" value="alpha/beta hydrolase"/>
    <property type="match status" value="1"/>
</dbReference>